<evidence type="ECO:0000256" key="6">
    <source>
        <dbReference type="ARBA" id="ARBA00023239"/>
    </source>
</evidence>
<keyword evidence="5" id="KW-0865">Zymogen</keyword>
<keyword evidence="8" id="KW-0670">Pyruvate</keyword>
<gene>
    <name evidence="9" type="ORF">DI536_01055</name>
</gene>
<comment type="caution">
    <text evidence="9">The sequence shown here is derived from an EMBL/GenBank/DDBJ whole genome shotgun (WGS) entry which is preliminary data.</text>
</comment>
<dbReference type="Proteomes" id="UP000249061">
    <property type="component" value="Unassembled WGS sequence"/>
</dbReference>
<accession>A0A2W5TS02</accession>
<dbReference type="AlphaFoldDB" id="A0A2W5TS02"/>
<evidence type="ECO:0000256" key="4">
    <source>
        <dbReference type="ARBA" id="ARBA00022813"/>
    </source>
</evidence>
<dbReference type="Pfam" id="PF02261">
    <property type="entry name" value="Asp_decarbox"/>
    <property type="match status" value="1"/>
</dbReference>
<evidence type="ECO:0000256" key="8">
    <source>
        <dbReference type="ARBA" id="ARBA00023317"/>
    </source>
</evidence>
<proteinExistence type="predicted"/>
<dbReference type="GO" id="GO:0004068">
    <property type="term" value="F:aspartate 1-decarboxylase activity"/>
    <property type="evidence" value="ECO:0007669"/>
    <property type="project" value="InterPro"/>
</dbReference>
<keyword evidence="7" id="KW-0704">Schiff base</keyword>
<evidence type="ECO:0000256" key="2">
    <source>
        <dbReference type="ARBA" id="ARBA00022655"/>
    </source>
</evidence>
<dbReference type="PANTHER" id="PTHR21012:SF0">
    <property type="entry name" value="ASPARTATE 1-DECARBOXYLASE"/>
    <property type="match status" value="1"/>
</dbReference>
<dbReference type="InterPro" id="IPR003190">
    <property type="entry name" value="Asp_decarbox"/>
</dbReference>
<name>A0A2W5TS02_9BACT</name>
<evidence type="ECO:0000256" key="5">
    <source>
        <dbReference type="ARBA" id="ARBA00023145"/>
    </source>
</evidence>
<evidence type="ECO:0000256" key="7">
    <source>
        <dbReference type="ARBA" id="ARBA00023270"/>
    </source>
</evidence>
<dbReference type="InterPro" id="IPR009010">
    <property type="entry name" value="Asp_de-COase-like_dom_sf"/>
</dbReference>
<dbReference type="SUPFAM" id="SSF50692">
    <property type="entry name" value="ADC-like"/>
    <property type="match status" value="1"/>
</dbReference>
<dbReference type="Gene3D" id="2.40.40.20">
    <property type="match status" value="1"/>
</dbReference>
<evidence type="ECO:0000256" key="1">
    <source>
        <dbReference type="ARBA" id="ARBA00022490"/>
    </source>
</evidence>
<dbReference type="PANTHER" id="PTHR21012">
    <property type="entry name" value="ASPARTATE 1-DECARBOXYLASE"/>
    <property type="match status" value="1"/>
</dbReference>
<evidence type="ECO:0000313" key="9">
    <source>
        <dbReference type="EMBL" id="PZR18499.1"/>
    </source>
</evidence>
<keyword evidence="3" id="KW-0210">Decarboxylase</keyword>
<keyword evidence="4" id="KW-0068">Autocatalytic cleavage</keyword>
<organism evidence="9 10">
    <name type="scientific">Archangium gephyra</name>
    <dbReference type="NCBI Taxonomy" id="48"/>
    <lineage>
        <taxon>Bacteria</taxon>
        <taxon>Pseudomonadati</taxon>
        <taxon>Myxococcota</taxon>
        <taxon>Myxococcia</taxon>
        <taxon>Myxococcales</taxon>
        <taxon>Cystobacterineae</taxon>
        <taxon>Archangiaceae</taxon>
        <taxon>Archangium</taxon>
    </lineage>
</organism>
<dbReference type="EMBL" id="QFQP01000001">
    <property type="protein sequence ID" value="PZR18499.1"/>
    <property type="molecule type" value="Genomic_DNA"/>
</dbReference>
<evidence type="ECO:0000313" key="10">
    <source>
        <dbReference type="Proteomes" id="UP000249061"/>
    </source>
</evidence>
<evidence type="ECO:0000256" key="3">
    <source>
        <dbReference type="ARBA" id="ARBA00022793"/>
    </source>
</evidence>
<sequence length="114" mass="12454">MLLAQLHGVTVTRAELSLADGLKLAPQLFDAAGLLEHEKVEVYCLESGARLSCSVRRHTSAGELEVGGAAAQLLKPGARVVIAAWGWLKEKQALKHEPRLLHVDDENAVRWPDR</sequence>
<keyword evidence="1" id="KW-0963">Cytoplasm</keyword>
<dbReference type="GO" id="GO:0005829">
    <property type="term" value="C:cytosol"/>
    <property type="evidence" value="ECO:0007669"/>
    <property type="project" value="TreeGrafter"/>
</dbReference>
<keyword evidence="6" id="KW-0456">Lyase</keyword>
<reference evidence="9 10" key="1">
    <citation type="submission" date="2017-08" db="EMBL/GenBank/DDBJ databases">
        <title>Infants hospitalized years apart are colonized by the same room-sourced microbial strains.</title>
        <authorList>
            <person name="Brooks B."/>
            <person name="Olm M.R."/>
            <person name="Firek B.A."/>
            <person name="Baker R."/>
            <person name="Thomas B.C."/>
            <person name="Morowitz M.J."/>
            <person name="Banfield J.F."/>
        </authorList>
    </citation>
    <scope>NUCLEOTIDE SEQUENCE [LARGE SCALE GENOMIC DNA]</scope>
    <source>
        <strain evidence="9">S2_003_000_R2_14</strain>
    </source>
</reference>
<protein>
    <submittedName>
        <fullName evidence="9">Aspartate 1-decarboxylase</fullName>
    </submittedName>
</protein>
<dbReference type="GO" id="GO:0015940">
    <property type="term" value="P:pantothenate biosynthetic process"/>
    <property type="evidence" value="ECO:0007669"/>
    <property type="project" value="UniProtKB-KW"/>
</dbReference>
<keyword evidence="2" id="KW-0566">Pantothenate biosynthesis</keyword>
<dbReference type="GO" id="GO:0006523">
    <property type="term" value="P:alanine biosynthetic process"/>
    <property type="evidence" value="ECO:0007669"/>
    <property type="project" value="InterPro"/>
</dbReference>